<gene>
    <name evidence="2" type="primary">LOC108707549</name>
</gene>
<protein>
    <submittedName>
        <fullName evidence="2">Uncharacterized protein LOC108707549</fullName>
    </submittedName>
</protein>
<organism evidence="1 2">
    <name type="scientific">Xenopus laevis</name>
    <name type="common">African clawed frog</name>
    <dbReference type="NCBI Taxonomy" id="8355"/>
    <lineage>
        <taxon>Eukaryota</taxon>
        <taxon>Metazoa</taxon>
        <taxon>Chordata</taxon>
        <taxon>Craniata</taxon>
        <taxon>Vertebrata</taxon>
        <taxon>Euteleostomi</taxon>
        <taxon>Amphibia</taxon>
        <taxon>Batrachia</taxon>
        <taxon>Anura</taxon>
        <taxon>Pipoidea</taxon>
        <taxon>Pipidae</taxon>
        <taxon>Xenopodinae</taxon>
        <taxon>Xenopus</taxon>
        <taxon>Xenopus</taxon>
    </lineage>
</organism>
<sequence>MSLLAISTGRNSGNVHVGDCGIGILLPWLESISIRFPPSSTGCRVDSCESGAVFWGDKWCSVKSSYYICPGVCTEAGLTPWNGFCCGPMCWCYMRLCSFLLVYAVVCLQSAGHQSE</sequence>
<reference evidence="2" key="1">
    <citation type="submission" date="2025-08" db="UniProtKB">
        <authorList>
            <consortium name="RefSeq"/>
        </authorList>
    </citation>
    <scope>IDENTIFICATION</scope>
    <source>
        <strain evidence="2">J_2021</strain>
        <tissue evidence="2">Erythrocytes</tissue>
    </source>
</reference>
<evidence type="ECO:0000313" key="2">
    <source>
        <dbReference type="RefSeq" id="XP_018101033.2"/>
    </source>
</evidence>
<dbReference type="AlphaFoldDB" id="A0A8J0UCU2"/>
<keyword evidence="1" id="KW-1185">Reference proteome</keyword>
<dbReference type="RefSeq" id="XP_018101033.2">
    <property type="nucleotide sequence ID" value="XM_018245544.2"/>
</dbReference>
<name>A0A8J0UCU2_XENLA</name>
<dbReference type="Proteomes" id="UP000186698">
    <property type="component" value="Chromosome 2L"/>
</dbReference>
<dbReference type="KEGG" id="xla:108707549"/>
<accession>A0A8J0UCU2</accession>
<evidence type="ECO:0000313" key="1">
    <source>
        <dbReference type="Proteomes" id="UP000186698"/>
    </source>
</evidence>
<dbReference type="GeneID" id="108707549"/>
<proteinExistence type="predicted"/>